<dbReference type="RefSeq" id="WP_185372879.1">
    <property type="nucleotide sequence ID" value="NZ_JAARNB010000001.1"/>
</dbReference>
<organism evidence="1 2">
    <name type="scientific">Listeria booriae</name>
    <dbReference type="NCBI Taxonomy" id="1552123"/>
    <lineage>
        <taxon>Bacteria</taxon>
        <taxon>Bacillati</taxon>
        <taxon>Bacillota</taxon>
        <taxon>Bacilli</taxon>
        <taxon>Bacillales</taxon>
        <taxon>Listeriaceae</taxon>
        <taxon>Listeria</taxon>
    </lineage>
</organism>
<dbReference type="EMBL" id="JAAROL010000001">
    <property type="protein sequence ID" value="MBC1331058.1"/>
    <property type="molecule type" value="Genomic_DNA"/>
</dbReference>
<proteinExistence type="predicted"/>
<name>A0A7X0TL31_9LIST</name>
<evidence type="ECO:0000313" key="2">
    <source>
        <dbReference type="Proteomes" id="UP000532866"/>
    </source>
</evidence>
<dbReference type="AlphaFoldDB" id="A0A7X0TL31"/>
<accession>A0A7X0TL31</accession>
<gene>
    <name evidence="1" type="ORF">HB759_03755</name>
</gene>
<dbReference type="Proteomes" id="UP000532866">
    <property type="component" value="Unassembled WGS sequence"/>
</dbReference>
<protein>
    <submittedName>
        <fullName evidence="1">Uncharacterized protein</fullName>
    </submittedName>
</protein>
<reference evidence="1 2" key="1">
    <citation type="submission" date="2020-03" db="EMBL/GenBank/DDBJ databases">
        <title>Soil Listeria distribution.</title>
        <authorList>
            <person name="Liao J."/>
            <person name="Wiedmann M."/>
        </authorList>
    </citation>
    <scope>NUCLEOTIDE SEQUENCE [LARGE SCALE GENOMIC DNA]</scope>
    <source>
        <strain evidence="1 2">FSL L7-1833</strain>
    </source>
</reference>
<comment type="caution">
    <text evidence="1">The sequence shown here is derived from an EMBL/GenBank/DDBJ whole genome shotgun (WGS) entry which is preliminary data.</text>
</comment>
<sequence>MNLQFSAETIESIINIAKIKRDDSTINTIIERHEVSSEDAPYVVAFLAGYCAALHSAN</sequence>
<evidence type="ECO:0000313" key="1">
    <source>
        <dbReference type="EMBL" id="MBC1331058.1"/>
    </source>
</evidence>